<reference evidence="2" key="1">
    <citation type="submission" date="2021-12" db="EMBL/GenBank/DDBJ databases">
        <authorList>
            <person name="Zaccaron A."/>
            <person name="Stergiopoulos I."/>
        </authorList>
    </citation>
    <scope>NUCLEOTIDE SEQUENCE</scope>
    <source>
        <strain evidence="2">Race5_Kim</strain>
    </source>
</reference>
<protein>
    <recommendedName>
        <fullName evidence="4">SnoaL-like domain-containing protein</fullName>
    </recommendedName>
</protein>
<evidence type="ECO:0008006" key="4">
    <source>
        <dbReference type="Google" id="ProtNLM"/>
    </source>
</evidence>
<name>A0A9Q8PCS7_PASFU</name>
<dbReference type="OMA" id="TEITGMP"/>
<dbReference type="AlphaFoldDB" id="A0A9Q8PCS7"/>
<proteinExistence type="predicted"/>
<dbReference type="RefSeq" id="XP_047764413.1">
    <property type="nucleotide sequence ID" value="XM_047909108.1"/>
</dbReference>
<evidence type="ECO:0000256" key="1">
    <source>
        <dbReference type="SAM" id="MobiDB-lite"/>
    </source>
</evidence>
<feature type="compositionally biased region" description="Low complexity" evidence="1">
    <location>
        <begin position="11"/>
        <end position="28"/>
    </location>
</feature>
<dbReference type="KEGG" id="ffu:CLAFUR5_09960"/>
<evidence type="ECO:0000313" key="2">
    <source>
        <dbReference type="EMBL" id="UJO20047.1"/>
    </source>
</evidence>
<gene>
    <name evidence="2" type="ORF">CLAFUR5_09960</name>
</gene>
<sequence length="172" mass="18959">MPPSGKALIMSASSSGPSPASTATPATDVTDDDSITTSKSISSELEAFCWRFLDRMNTRDFVCADLRGYFATNFTAAAPGQRSNNSVEGLLRSRYEVVSKFPEFHLDYIGATTDLHEETGHAEVQMITEITGMPPGVRRQALNVFRWRKSKSQGGIWLCWDFTFMLHQPAGA</sequence>
<accession>A0A9Q8PCS7</accession>
<feature type="region of interest" description="Disordered" evidence="1">
    <location>
        <begin position="1"/>
        <end position="35"/>
    </location>
</feature>
<evidence type="ECO:0000313" key="3">
    <source>
        <dbReference type="Proteomes" id="UP000756132"/>
    </source>
</evidence>
<keyword evidence="3" id="KW-1185">Reference proteome</keyword>
<reference evidence="2" key="2">
    <citation type="journal article" date="2022" name="Microb. Genom.">
        <title>A chromosome-scale genome assembly of the tomato pathogen Cladosporium fulvum reveals a compartmentalized genome architecture and the presence of a dispensable chromosome.</title>
        <authorList>
            <person name="Zaccaron A.Z."/>
            <person name="Chen L.H."/>
            <person name="Samaras A."/>
            <person name="Stergiopoulos I."/>
        </authorList>
    </citation>
    <scope>NUCLEOTIDE SEQUENCE</scope>
    <source>
        <strain evidence="2">Race5_Kim</strain>
    </source>
</reference>
<dbReference type="Proteomes" id="UP000756132">
    <property type="component" value="Chromosome 7"/>
</dbReference>
<dbReference type="EMBL" id="CP090169">
    <property type="protein sequence ID" value="UJO20047.1"/>
    <property type="molecule type" value="Genomic_DNA"/>
</dbReference>
<dbReference type="GeneID" id="71989838"/>
<dbReference type="OrthoDB" id="3637259at2759"/>
<organism evidence="2 3">
    <name type="scientific">Passalora fulva</name>
    <name type="common">Tomato leaf mold</name>
    <name type="synonym">Cladosporium fulvum</name>
    <dbReference type="NCBI Taxonomy" id="5499"/>
    <lineage>
        <taxon>Eukaryota</taxon>
        <taxon>Fungi</taxon>
        <taxon>Dikarya</taxon>
        <taxon>Ascomycota</taxon>
        <taxon>Pezizomycotina</taxon>
        <taxon>Dothideomycetes</taxon>
        <taxon>Dothideomycetidae</taxon>
        <taxon>Mycosphaerellales</taxon>
        <taxon>Mycosphaerellaceae</taxon>
        <taxon>Fulvia</taxon>
    </lineage>
</organism>